<gene>
    <name evidence="8" type="primary">trpC</name>
    <name evidence="10" type="ORF">J2T57_000107</name>
</gene>
<dbReference type="PANTHER" id="PTHR22854:SF2">
    <property type="entry name" value="INDOLE-3-GLYCEROL-PHOSPHATE SYNTHASE"/>
    <property type="match status" value="1"/>
</dbReference>
<evidence type="ECO:0000256" key="2">
    <source>
        <dbReference type="ARBA" id="ARBA00004696"/>
    </source>
</evidence>
<dbReference type="NCBIfam" id="NF001373">
    <property type="entry name" value="PRK00278.1-6"/>
    <property type="match status" value="1"/>
</dbReference>
<dbReference type="PROSITE" id="PS00614">
    <property type="entry name" value="IGPS"/>
    <property type="match status" value="1"/>
</dbReference>
<feature type="domain" description="Indole-3-glycerol phosphate synthase" evidence="9">
    <location>
        <begin position="7"/>
        <end position="262"/>
    </location>
</feature>
<dbReference type="GO" id="GO:0000162">
    <property type="term" value="P:L-tryptophan biosynthetic process"/>
    <property type="evidence" value="ECO:0007669"/>
    <property type="project" value="UniProtKB-UniRule"/>
</dbReference>
<proteinExistence type="inferred from homology"/>
<dbReference type="RefSeq" id="WP_253472650.1">
    <property type="nucleotide sequence ID" value="NZ_JALJXV010000001.1"/>
</dbReference>
<evidence type="ECO:0000259" key="9">
    <source>
        <dbReference type="Pfam" id="PF00218"/>
    </source>
</evidence>
<reference evidence="10" key="1">
    <citation type="submission" date="2022-03" db="EMBL/GenBank/DDBJ databases">
        <title>Genomic Encyclopedia of Type Strains, Phase III (KMG-III): the genomes of soil and plant-associated and newly described type strains.</title>
        <authorList>
            <person name="Whitman W."/>
        </authorList>
    </citation>
    <scope>NUCLEOTIDE SEQUENCE</scope>
    <source>
        <strain evidence="10">ANL 6-2</strain>
    </source>
</reference>
<keyword evidence="3 8" id="KW-0028">Amino-acid biosynthesis</keyword>
<keyword evidence="7 8" id="KW-0456">Lyase</keyword>
<evidence type="ECO:0000313" key="10">
    <source>
        <dbReference type="EMBL" id="MCP1673015.1"/>
    </source>
</evidence>
<comment type="caution">
    <text evidence="10">The sequence shown here is derived from an EMBL/GenBank/DDBJ whole genome shotgun (WGS) entry which is preliminary data.</text>
</comment>
<evidence type="ECO:0000256" key="7">
    <source>
        <dbReference type="ARBA" id="ARBA00023239"/>
    </source>
</evidence>
<evidence type="ECO:0000256" key="1">
    <source>
        <dbReference type="ARBA" id="ARBA00001633"/>
    </source>
</evidence>
<comment type="similarity">
    <text evidence="8">Belongs to the TrpC family.</text>
</comment>
<dbReference type="FunFam" id="3.20.20.70:FF:000024">
    <property type="entry name" value="Indole-3-glycerol phosphate synthase"/>
    <property type="match status" value="1"/>
</dbReference>
<evidence type="ECO:0000256" key="4">
    <source>
        <dbReference type="ARBA" id="ARBA00022793"/>
    </source>
</evidence>
<evidence type="ECO:0000256" key="6">
    <source>
        <dbReference type="ARBA" id="ARBA00023141"/>
    </source>
</evidence>
<keyword evidence="4 8" id="KW-0210">Decarboxylase</keyword>
<dbReference type="SUPFAM" id="SSF51366">
    <property type="entry name" value="Ribulose-phoshate binding barrel"/>
    <property type="match status" value="1"/>
</dbReference>
<protein>
    <recommendedName>
        <fullName evidence="8">Indole-3-glycerol phosphate synthase</fullName>
        <shortName evidence="8">IGPS</shortName>
        <ecNumber evidence="8">4.1.1.48</ecNumber>
    </recommendedName>
</protein>
<dbReference type="InterPro" id="IPR013785">
    <property type="entry name" value="Aldolase_TIM"/>
</dbReference>
<comment type="catalytic activity">
    <reaction evidence="1 8">
        <text>1-(2-carboxyphenylamino)-1-deoxy-D-ribulose 5-phosphate + H(+) = (1S,2R)-1-C-(indol-3-yl)glycerol 3-phosphate + CO2 + H2O</text>
        <dbReference type="Rhea" id="RHEA:23476"/>
        <dbReference type="ChEBI" id="CHEBI:15377"/>
        <dbReference type="ChEBI" id="CHEBI:15378"/>
        <dbReference type="ChEBI" id="CHEBI:16526"/>
        <dbReference type="ChEBI" id="CHEBI:58613"/>
        <dbReference type="ChEBI" id="CHEBI:58866"/>
        <dbReference type="EC" id="4.1.1.48"/>
    </reaction>
</comment>
<dbReference type="GO" id="GO:0004640">
    <property type="term" value="F:phosphoribosylanthranilate isomerase activity"/>
    <property type="evidence" value="ECO:0007669"/>
    <property type="project" value="TreeGrafter"/>
</dbReference>
<dbReference type="Gene3D" id="3.20.20.70">
    <property type="entry name" value="Aldolase class I"/>
    <property type="match status" value="1"/>
</dbReference>
<dbReference type="InterPro" id="IPR011060">
    <property type="entry name" value="RibuloseP-bd_barrel"/>
</dbReference>
<dbReference type="EC" id="4.1.1.48" evidence="8"/>
<accession>A0AAE3FZZ2</accession>
<keyword evidence="11" id="KW-1185">Reference proteome</keyword>
<name>A0AAE3FZZ2_9GAMM</name>
<dbReference type="CDD" id="cd00331">
    <property type="entry name" value="IGPS"/>
    <property type="match status" value="1"/>
</dbReference>
<sequence length="265" mass="29185">MDTADVLKTILARKAEEVAERSQGLDMQTLRHEAMHADRPRGFRGALIDAIAAGGSGVIAEIKKASPSKGLLRPDFDPEAIARSYARGGATCLSVLTDEDFFQGHDLYLQQARKACSLPVLRKDFVIDPFQVWEARMLGADCVLLIVSALSDSRLAELDDLARHLGMDVLVEVHDEAELDRALAIKPDMVGINNRNLHTFETDIRTTVRLRERVPEGVLIVTESGIGTREDVELMHQQGVHSFLVGESFMRASDPGEKLAQLFGN</sequence>
<dbReference type="Proteomes" id="UP001205843">
    <property type="component" value="Unassembled WGS sequence"/>
</dbReference>
<keyword evidence="6 8" id="KW-0057">Aromatic amino acid biosynthesis</keyword>
<dbReference type="EMBL" id="JALJXV010000001">
    <property type="protein sequence ID" value="MCP1673015.1"/>
    <property type="molecule type" value="Genomic_DNA"/>
</dbReference>
<dbReference type="InterPro" id="IPR001468">
    <property type="entry name" value="Indole-3-GlycerolPSynthase_CS"/>
</dbReference>
<evidence type="ECO:0000256" key="8">
    <source>
        <dbReference type="HAMAP-Rule" id="MF_00134"/>
    </source>
</evidence>
<dbReference type="PANTHER" id="PTHR22854">
    <property type="entry name" value="TRYPTOPHAN BIOSYNTHESIS PROTEIN"/>
    <property type="match status" value="1"/>
</dbReference>
<dbReference type="GO" id="GO:0004425">
    <property type="term" value="F:indole-3-glycerol-phosphate synthase activity"/>
    <property type="evidence" value="ECO:0007669"/>
    <property type="project" value="UniProtKB-UniRule"/>
</dbReference>
<evidence type="ECO:0000256" key="5">
    <source>
        <dbReference type="ARBA" id="ARBA00022822"/>
    </source>
</evidence>
<dbReference type="HAMAP" id="MF_00134_B">
    <property type="entry name" value="IGPS_B"/>
    <property type="match status" value="1"/>
</dbReference>
<dbReference type="InterPro" id="IPR013798">
    <property type="entry name" value="Indole-3-glycerol_P_synth_dom"/>
</dbReference>
<dbReference type="NCBIfam" id="NF001377">
    <property type="entry name" value="PRK00278.2-4"/>
    <property type="match status" value="1"/>
</dbReference>
<evidence type="ECO:0000256" key="3">
    <source>
        <dbReference type="ARBA" id="ARBA00022605"/>
    </source>
</evidence>
<organism evidence="10 11">
    <name type="scientific">Natronocella acetinitrilica</name>
    <dbReference type="NCBI Taxonomy" id="414046"/>
    <lineage>
        <taxon>Bacteria</taxon>
        <taxon>Pseudomonadati</taxon>
        <taxon>Pseudomonadota</taxon>
        <taxon>Gammaproteobacteria</taxon>
        <taxon>Chromatiales</taxon>
        <taxon>Ectothiorhodospiraceae</taxon>
        <taxon>Natronocella</taxon>
    </lineage>
</organism>
<dbReference type="InterPro" id="IPR045186">
    <property type="entry name" value="Indole-3-glycerol_P_synth"/>
</dbReference>
<dbReference type="AlphaFoldDB" id="A0AAE3FZZ2"/>
<dbReference type="Pfam" id="PF00218">
    <property type="entry name" value="IGPS"/>
    <property type="match status" value="1"/>
</dbReference>
<evidence type="ECO:0000313" key="11">
    <source>
        <dbReference type="Proteomes" id="UP001205843"/>
    </source>
</evidence>
<keyword evidence="5 8" id="KW-0822">Tryptophan biosynthesis</keyword>
<dbReference type="NCBIfam" id="NF001370">
    <property type="entry name" value="PRK00278.1-2"/>
    <property type="match status" value="1"/>
</dbReference>
<comment type="pathway">
    <text evidence="2 8">Amino-acid biosynthesis; L-tryptophan biosynthesis; L-tryptophan from chorismate: step 4/5.</text>
</comment>